<feature type="transmembrane region" description="Helical" evidence="5">
    <location>
        <begin position="429"/>
        <end position="446"/>
    </location>
</feature>
<feature type="transmembrane region" description="Helical" evidence="5">
    <location>
        <begin position="279"/>
        <end position="301"/>
    </location>
</feature>
<evidence type="ECO:0000256" key="2">
    <source>
        <dbReference type="ARBA" id="ARBA00022692"/>
    </source>
</evidence>
<evidence type="ECO:0000313" key="7">
    <source>
        <dbReference type="EMBL" id="MBP2002477.1"/>
    </source>
</evidence>
<comment type="subcellular location">
    <subcellularLocation>
        <location evidence="1">Membrane</location>
        <topology evidence="1">Multi-pass membrane protein</topology>
    </subcellularLocation>
</comment>
<keyword evidence="8" id="KW-1185">Reference proteome</keyword>
<dbReference type="PANTHER" id="PTHR37422">
    <property type="entry name" value="TEICHURONIC ACID BIOSYNTHESIS PROTEIN TUAE"/>
    <property type="match status" value="1"/>
</dbReference>
<evidence type="ECO:0000259" key="6">
    <source>
        <dbReference type="Pfam" id="PF04932"/>
    </source>
</evidence>
<feature type="domain" description="O-antigen ligase-related" evidence="6">
    <location>
        <begin position="215"/>
        <end position="413"/>
    </location>
</feature>
<feature type="transmembrane region" description="Helical" evidence="5">
    <location>
        <begin position="401"/>
        <end position="422"/>
    </location>
</feature>
<dbReference type="Proteomes" id="UP001519288">
    <property type="component" value="Unassembled WGS sequence"/>
</dbReference>
<proteinExistence type="predicted"/>
<organism evidence="7 8">
    <name type="scientific">Paenibacillus shirakamiensis</name>
    <dbReference type="NCBI Taxonomy" id="1265935"/>
    <lineage>
        <taxon>Bacteria</taxon>
        <taxon>Bacillati</taxon>
        <taxon>Bacillota</taxon>
        <taxon>Bacilli</taxon>
        <taxon>Bacillales</taxon>
        <taxon>Paenibacillaceae</taxon>
        <taxon>Paenibacillus</taxon>
    </lineage>
</organism>
<dbReference type="PANTHER" id="PTHR37422:SF21">
    <property type="entry name" value="EXOQ-LIKE PROTEIN"/>
    <property type="match status" value="1"/>
</dbReference>
<evidence type="ECO:0000256" key="3">
    <source>
        <dbReference type="ARBA" id="ARBA00022989"/>
    </source>
</evidence>
<evidence type="ECO:0000256" key="4">
    <source>
        <dbReference type="ARBA" id="ARBA00023136"/>
    </source>
</evidence>
<dbReference type="InterPro" id="IPR007016">
    <property type="entry name" value="O-antigen_ligase-rel_domated"/>
</dbReference>
<reference evidence="7 8" key="1">
    <citation type="submission" date="2021-03" db="EMBL/GenBank/DDBJ databases">
        <title>Genomic Encyclopedia of Type Strains, Phase IV (KMG-IV): sequencing the most valuable type-strain genomes for metagenomic binning, comparative biology and taxonomic classification.</title>
        <authorList>
            <person name="Goeker M."/>
        </authorList>
    </citation>
    <scope>NUCLEOTIDE SEQUENCE [LARGE SCALE GENOMIC DNA]</scope>
    <source>
        <strain evidence="7 8">DSM 26806</strain>
    </source>
</reference>
<feature type="transmembrane region" description="Helical" evidence="5">
    <location>
        <begin position="101"/>
        <end position="120"/>
    </location>
</feature>
<dbReference type="Pfam" id="PF04932">
    <property type="entry name" value="Wzy_C"/>
    <property type="match status" value="1"/>
</dbReference>
<feature type="transmembrane region" description="Helical" evidence="5">
    <location>
        <begin position="132"/>
        <end position="154"/>
    </location>
</feature>
<keyword evidence="3 5" id="KW-1133">Transmembrane helix</keyword>
<sequence>MTKWLRLVSAGAFSMLLITGMCVHSGFYEGRGMYPYMASALAISGCAYFWGALPLRDGVVEDRRKNLWGYVVCVPPFLIAFLYGVHLLMTPRSMQGTLDEALRWVYYGLLAASLTASLMYRTSRALLRAGLLAIGVAGSVAGLAAIMGLVPMPYAVLRTASAELAASGARLAGLLQYPNTLGAVFGALLLTRLAVLARFPAATPPLRLALAALPALCCSVCLLLTESRGALLCTAAGWAAALALAGRGVRLRLLLQSAASAAAALALYGQLAAARLAPAPLPALLALGAAASVAALLAPWAHRAASAPVRRGACAGAVFAACYAWAAWGLAPRIAGGAGSVLVRVGTSTWSARGLMYRDAWTLFREAPWWGQGGQVWRSAYRSIQSQPYVGSLMHSGYMDILLNLGVIGLLVMFLWLGLIIWQLIRLRSLWLAPFLVLVLHATIDFDMHYGLIWLLLIAFASLGLCTPSDVQPIPFPRALHNSRGSKFFLREWTSLPRSNGFKMGRRAGSSIAAMVMILLSSLCLRFTGAEQLSHQAVQAFQQGNMEKGRLLIFRSAELAPWREPIQLVASHFMPIEKAEEQVRTALSAEPGSPELWWELGDLLAGKTSALAIPAWIQASELDQFNTAKQNFIIKALYDRTLQLAQEGKDSESRLAAKLGAARFEQYRVLAKQMTGPGVRNDRNFHLTAEANRLSHRFVHAIVSGRLNSSVALGAKSMPESIRQPFPVDLPQ</sequence>
<gene>
    <name evidence="7" type="ORF">J2Z69_003550</name>
</gene>
<keyword evidence="4 5" id="KW-0472">Membrane</keyword>
<accession>A0ABS4JL84</accession>
<name>A0ABS4JL84_9BACL</name>
<feature type="transmembrane region" description="Helical" evidence="5">
    <location>
        <begin position="253"/>
        <end position="273"/>
    </location>
</feature>
<feature type="transmembrane region" description="Helical" evidence="5">
    <location>
        <begin position="33"/>
        <end position="55"/>
    </location>
</feature>
<evidence type="ECO:0000256" key="5">
    <source>
        <dbReference type="SAM" id="Phobius"/>
    </source>
</evidence>
<feature type="transmembrane region" description="Helical" evidence="5">
    <location>
        <begin position="452"/>
        <end position="471"/>
    </location>
</feature>
<feature type="transmembrane region" description="Helical" evidence="5">
    <location>
        <begin position="508"/>
        <end position="529"/>
    </location>
</feature>
<protein>
    <recommendedName>
        <fullName evidence="6">O-antigen ligase-related domain-containing protein</fullName>
    </recommendedName>
</protein>
<feature type="transmembrane region" description="Helical" evidence="5">
    <location>
        <begin position="229"/>
        <end position="246"/>
    </location>
</feature>
<feature type="transmembrane region" description="Helical" evidence="5">
    <location>
        <begin position="7"/>
        <end position="27"/>
    </location>
</feature>
<dbReference type="EMBL" id="JAGGLD010000008">
    <property type="protein sequence ID" value="MBP2002477.1"/>
    <property type="molecule type" value="Genomic_DNA"/>
</dbReference>
<keyword evidence="2 5" id="KW-0812">Transmembrane</keyword>
<evidence type="ECO:0000256" key="1">
    <source>
        <dbReference type="ARBA" id="ARBA00004141"/>
    </source>
</evidence>
<feature type="transmembrane region" description="Helical" evidence="5">
    <location>
        <begin position="67"/>
        <end position="89"/>
    </location>
</feature>
<feature type="transmembrane region" description="Helical" evidence="5">
    <location>
        <begin position="206"/>
        <end position="223"/>
    </location>
</feature>
<evidence type="ECO:0000313" key="8">
    <source>
        <dbReference type="Proteomes" id="UP001519288"/>
    </source>
</evidence>
<feature type="transmembrane region" description="Helical" evidence="5">
    <location>
        <begin position="313"/>
        <end position="331"/>
    </location>
</feature>
<dbReference type="RefSeq" id="WP_209865585.1">
    <property type="nucleotide sequence ID" value="NZ_JAGGLD010000008.1"/>
</dbReference>
<feature type="transmembrane region" description="Helical" evidence="5">
    <location>
        <begin position="174"/>
        <end position="194"/>
    </location>
</feature>
<comment type="caution">
    <text evidence="7">The sequence shown here is derived from an EMBL/GenBank/DDBJ whole genome shotgun (WGS) entry which is preliminary data.</text>
</comment>
<dbReference type="InterPro" id="IPR051533">
    <property type="entry name" value="WaaL-like"/>
</dbReference>